<comment type="caution">
    <text evidence="6">The sequence shown here is derived from an EMBL/GenBank/DDBJ whole genome shotgun (WGS) entry which is preliminary data.</text>
</comment>
<dbReference type="AlphaFoldDB" id="A0A494Z5P8"/>
<dbReference type="Pfam" id="PF00753">
    <property type="entry name" value="Lactamase_B"/>
    <property type="match status" value="1"/>
</dbReference>
<evidence type="ECO:0000259" key="5">
    <source>
        <dbReference type="SMART" id="SM00849"/>
    </source>
</evidence>
<dbReference type="SUPFAM" id="SSF56281">
    <property type="entry name" value="Metallo-hydrolase/oxidoreductase"/>
    <property type="match status" value="1"/>
</dbReference>
<dbReference type="GO" id="GO:0016787">
    <property type="term" value="F:hydrolase activity"/>
    <property type="evidence" value="ECO:0007669"/>
    <property type="project" value="UniProtKB-KW"/>
</dbReference>
<dbReference type="PANTHER" id="PTHR46233">
    <property type="entry name" value="HYDROXYACYLGLUTATHIONE HYDROLASE GLOC"/>
    <property type="match status" value="1"/>
</dbReference>
<protein>
    <submittedName>
        <fullName evidence="6">MBL fold metallo-hydrolase</fullName>
    </submittedName>
</protein>
<keyword evidence="2" id="KW-0479">Metal-binding</keyword>
<gene>
    <name evidence="6" type="ORF">D8M05_02680</name>
</gene>
<dbReference type="InterPro" id="IPR051453">
    <property type="entry name" value="MBL_Glyoxalase_II"/>
</dbReference>
<comment type="cofactor">
    <cofactor evidence="1">
        <name>Zn(2+)</name>
        <dbReference type="ChEBI" id="CHEBI:29105"/>
    </cofactor>
</comment>
<dbReference type="Proteomes" id="UP000281813">
    <property type="component" value="Unassembled WGS sequence"/>
</dbReference>
<evidence type="ECO:0000256" key="4">
    <source>
        <dbReference type="ARBA" id="ARBA00022833"/>
    </source>
</evidence>
<dbReference type="EMBL" id="RBZO01000003">
    <property type="protein sequence ID" value="RKQ17814.1"/>
    <property type="molecule type" value="Genomic_DNA"/>
</dbReference>
<name>A0A494Z5P8_9BACI</name>
<evidence type="ECO:0000313" key="7">
    <source>
        <dbReference type="Proteomes" id="UP000281813"/>
    </source>
</evidence>
<dbReference type="PANTHER" id="PTHR46233:SF3">
    <property type="entry name" value="HYDROXYACYLGLUTATHIONE HYDROLASE GLOC"/>
    <property type="match status" value="1"/>
</dbReference>
<evidence type="ECO:0000313" key="6">
    <source>
        <dbReference type="EMBL" id="RKQ17814.1"/>
    </source>
</evidence>
<keyword evidence="7" id="KW-1185">Reference proteome</keyword>
<dbReference type="RefSeq" id="WP_121128394.1">
    <property type="nucleotide sequence ID" value="NZ_JBHUFK010000023.1"/>
</dbReference>
<accession>A0A494Z5P8</accession>
<dbReference type="GO" id="GO:0046872">
    <property type="term" value="F:metal ion binding"/>
    <property type="evidence" value="ECO:0007669"/>
    <property type="project" value="UniProtKB-KW"/>
</dbReference>
<sequence>MKVKVLPVGPIGTNCYLIIKDKEALIIDPGADADRIQATLSQEGIIPQAILLTHAHFDHIGAVDELRKRYKLELYLHELEHTWLGNPQLNGSLSLLKDEIIIGEAENKLKVETVQINFFTFDVIHTPGHSPGSVSFIFHDEQFIIGGDVLFRQGIGRTDLVGGDFNQLAATIRNNFYTLDEAYTVYPGHGPKTTIKHEKENNPFIR</sequence>
<dbReference type="SMART" id="SM00849">
    <property type="entry name" value="Lactamase_B"/>
    <property type="match status" value="1"/>
</dbReference>
<dbReference type="CDD" id="cd06262">
    <property type="entry name" value="metallo-hydrolase-like_MBL-fold"/>
    <property type="match status" value="1"/>
</dbReference>
<proteinExistence type="predicted"/>
<dbReference type="InterPro" id="IPR036866">
    <property type="entry name" value="RibonucZ/Hydroxyglut_hydro"/>
</dbReference>
<dbReference type="Gene3D" id="3.60.15.10">
    <property type="entry name" value="Ribonuclease Z/Hydroxyacylglutathione hydrolase-like"/>
    <property type="match status" value="1"/>
</dbReference>
<dbReference type="OrthoDB" id="9802248at2"/>
<keyword evidence="4" id="KW-0862">Zinc</keyword>
<evidence type="ECO:0000256" key="2">
    <source>
        <dbReference type="ARBA" id="ARBA00022723"/>
    </source>
</evidence>
<keyword evidence="3 6" id="KW-0378">Hydrolase</keyword>
<evidence type="ECO:0000256" key="3">
    <source>
        <dbReference type="ARBA" id="ARBA00022801"/>
    </source>
</evidence>
<dbReference type="InterPro" id="IPR001279">
    <property type="entry name" value="Metallo-B-lactamas"/>
</dbReference>
<feature type="domain" description="Metallo-beta-lactamase" evidence="5">
    <location>
        <begin position="12"/>
        <end position="189"/>
    </location>
</feature>
<organism evidence="6 7">
    <name type="scientific">Oceanobacillus bengalensis</name>
    <dbReference type="NCBI Taxonomy" id="1435466"/>
    <lineage>
        <taxon>Bacteria</taxon>
        <taxon>Bacillati</taxon>
        <taxon>Bacillota</taxon>
        <taxon>Bacilli</taxon>
        <taxon>Bacillales</taxon>
        <taxon>Bacillaceae</taxon>
        <taxon>Oceanobacillus</taxon>
    </lineage>
</organism>
<reference evidence="6 7" key="1">
    <citation type="journal article" date="2015" name="Antonie Van Leeuwenhoek">
        <title>Oceanobacillus bengalensis sp. nov., a bacterium isolated from seawater of the Bay of Bengal.</title>
        <authorList>
            <person name="Yongchang O."/>
            <person name="Xiang W."/>
            <person name="Wang G."/>
        </authorList>
    </citation>
    <scope>NUCLEOTIDE SEQUENCE [LARGE SCALE GENOMIC DNA]</scope>
    <source>
        <strain evidence="6 7">MCCC 1K00260</strain>
    </source>
</reference>
<evidence type="ECO:0000256" key="1">
    <source>
        <dbReference type="ARBA" id="ARBA00001947"/>
    </source>
</evidence>